<protein>
    <submittedName>
        <fullName evidence="1">Cytosolic protein</fullName>
    </submittedName>
</protein>
<sequence>MKKKCITVIAQEETYHNLSTFTNVDELNKTVRTYKDVIRVSITRTDVQARLIALLETLKRHSCKYVGVSFLCKNSIADIIGFSYKTIQRLMQKLVDLGMIKQVAMKRK</sequence>
<dbReference type="Proteomes" id="UP000224203">
    <property type="component" value="Unassembled WGS sequence"/>
</dbReference>
<dbReference type="AlphaFoldDB" id="A0A9X7CQC4"/>
<feature type="non-terminal residue" evidence="1">
    <location>
        <position position="108"/>
    </location>
</feature>
<accession>A0A9X7CQC4</accession>
<dbReference type="EMBL" id="NULI01000036">
    <property type="protein sequence ID" value="PGS81308.1"/>
    <property type="molecule type" value="Genomic_DNA"/>
</dbReference>
<comment type="caution">
    <text evidence="1">The sequence shown here is derived from an EMBL/GenBank/DDBJ whole genome shotgun (WGS) entry which is preliminary data.</text>
</comment>
<reference evidence="1 2" key="1">
    <citation type="submission" date="2017-09" db="EMBL/GenBank/DDBJ databases">
        <title>Large-scale bioinformatics analysis of Bacillus genomes uncovers conserved roles of natural products in bacterial physiology.</title>
        <authorList>
            <consortium name="Agbiome Team Llc"/>
            <person name="Bleich R.M."/>
            <person name="Grubbs K.J."/>
            <person name="Santa Maria K.C."/>
            <person name="Allen S.E."/>
            <person name="Farag S."/>
            <person name="Shank E.A."/>
            <person name="Bowers A."/>
        </authorList>
    </citation>
    <scope>NUCLEOTIDE SEQUENCE [LARGE SCALE GENOMIC DNA]</scope>
    <source>
        <strain evidence="1 2">AFS041711</strain>
    </source>
</reference>
<name>A0A9X7CQC4_BACCE</name>
<gene>
    <name evidence="1" type="ORF">COC69_06620</name>
</gene>
<organism evidence="1 2">
    <name type="scientific">Bacillus cereus</name>
    <dbReference type="NCBI Taxonomy" id="1396"/>
    <lineage>
        <taxon>Bacteria</taxon>
        <taxon>Bacillati</taxon>
        <taxon>Bacillota</taxon>
        <taxon>Bacilli</taxon>
        <taxon>Bacillales</taxon>
        <taxon>Bacillaceae</taxon>
        <taxon>Bacillus</taxon>
        <taxon>Bacillus cereus group</taxon>
    </lineage>
</organism>
<evidence type="ECO:0000313" key="1">
    <source>
        <dbReference type="EMBL" id="PGS81308.1"/>
    </source>
</evidence>
<dbReference type="Gene3D" id="1.10.10.10">
    <property type="entry name" value="Winged helix-like DNA-binding domain superfamily/Winged helix DNA-binding domain"/>
    <property type="match status" value="1"/>
</dbReference>
<dbReference type="InterPro" id="IPR036388">
    <property type="entry name" value="WH-like_DNA-bd_sf"/>
</dbReference>
<evidence type="ECO:0000313" key="2">
    <source>
        <dbReference type="Proteomes" id="UP000224203"/>
    </source>
</evidence>
<proteinExistence type="predicted"/>